<dbReference type="InterPro" id="IPR006085">
    <property type="entry name" value="XPG_DNA_repair_N"/>
</dbReference>
<dbReference type="PANTHER" id="PTHR11081:SF59">
    <property type="entry name" value="FI23547P1"/>
    <property type="match status" value="1"/>
</dbReference>
<dbReference type="FunCoup" id="E1ZAZ3">
    <property type="interactions" value="132"/>
</dbReference>
<dbReference type="InterPro" id="IPR006084">
    <property type="entry name" value="XPG/Rad2"/>
</dbReference>
<evidence type="ECO:0000313" key="4">
    <source>
        <dbReference type="EMBL" id="EFN56935.1"/>
    </source>
</evidence>
<gene>
    <name evidence="4" type="ORF">CHLNCDRAFT_143468</name>
</gene>
<dbReference type="eggNOG" id="KOG2519">
    <property type="taxonomic scope" value="Eukaryota"/>
</dbReference>
<dbReference type="OMA" id="CGHEASA"/>
<protein>
    <recommendedName>
        <fullName evidence="6">XPG-I domain-containing protein</fullName>
    </recommendedName>
</protein>
<dbReference type="Pfam" id="PF00867">
    <property type="entry name" value="XPG_I"/>
    <property type="match status" value="1"/>
</dbReference>
<feature type="compositionally biased region" description="Gly residues" evidence="1">
    <location>
        <begin position="741"/>
        <end position="750"/>
    </location>
</feature>
<dbReference type="Gene3D" id="3.40.50.1010">
    <property type="entry name" value="5'-nuclease"/>
    <property type="match status" value="1"/>
</dbReference>
<accession>E1ZAZ3</accession>
<evidence type="ECO:0000313" key="5">
    <source>
        <dbReference type="Proteomes" id="UP000008141"/>
    </source>
</evidence>
<dbReference type="InterPro" id="IPR006086">
    <property type="entry name" value="XPG-I_dom"/>
</dbReference>
<proteinExistence type="predicted"/>
<dbReference type="Proteomes" id="UP000008141">
    <property type="component" value="Unassembled WGS sequence"/>
</dbReference>
<feature type="compositionally biased region" description="Gly residues" evidence="1">
    <location>
        <begin position="609"/>
        <end position="620"/>
    </location>
</feature>
<dbReference type="Pfam" id="PF00752">
    <property type="entry name" value="XPG_N"/>
    <property type="match status" value="1"/>
</dbReference>
<feature type="domain" description="XPG-I" evidence="2">
    <location>
        <begin position="134"/>
        <end position="208"/>
    </location>
</feature>
<dbReference type="PANTHER" id="PTHR11081">
    <property type="entry name" value="FLAP ENDONUCLEASE FAMILY MEMBER"/>
    <property type="match status" value="1"/>
</dbReference>
<dbReference type="KEGG" id="cvr:CHLNCDRAFT_143468"/>
<feature type="compositionally biased region" description="Low complexity" evidence="1">
    <location>
        <begin position="543"/>
        <end position="559"/>
    </location>
</feature>
<dbReference type="InterPro" id="IPR029060">
    <property type="entry name" value="PIN-like_dom_sf"/>
</dbReference>
<dbReference type="InParanoid" id="E1ZAZ3"/>
<evidence type="ECO:0000256" key="1">
    <source>
        <dbReference type="SAM" id="MobiDB-lite"/>
    </source>
</evidence>
<feature type="compositionally biased region" description="Low complexity" evidence="1">
    <location>
        <begin position="703"/>
        <end position="740"/>
    </location>
</feature>
<feature type="region of interest" description="Disordered" evidence="1">
    <location>
        <begin position="609"/>
        <end position="867"/>
    </location>
</feature>
<name>E1ZAZ3_CHLVA</name>
<organism evidence="5">
    <name type="scientific">Chlorella variabilis</name>
    <name type="common">Green alga</name>
    <dbReference type="NCBI Taxonomy" id="554065"/>
    <lineage>
        <taxon>Eukaryota</taxon>
        <taxon>Viridiplantae</taxon>
        <taxon>Chlorophyta</taxon>
        <taxon>core chlorophytes</taxon>
        <taxon>Trebouxiophyceae</taxon>
        <taxon>Chlorellales</taxon>
        <taxon>Chlorellaceae</taxon>
        <taxon>Chlorella clade</taxon>
        <taxon>Chlorella</taxon>
    </lineage>
</organism>
<feature type="compositionally biased region" description="Gly residues" evidence="1">
    <location>
        <begin position="635"/>
        <end position="653"/>
    </location>
</feature>
<dbReference type="PRINTS" id="PR00853">
    <property type="entry name" value="XPGRADSUPER"/>
</dbReference>
<feature type="compositionally biased region" description="Low complexity" evidence="1">
    <location>
        <begin position="825"/>
        <end position="860"/>
    </location>
</feature>
<dbReference type="GO" id="GO:0017108">
    <property type="term" value="F:5'-flap endonuclease activity"/>
    <property type="evidence" value="ECO:0007669"/>
    <property type="project" value="TreeGrafter"/>
</dbReference>
<feature type="region of interest" description="Disordered" evidence="1">
    <location>
        <begin position="537"/>
        <end position="564"/>
    </location>
</feature>
<reference evidence="4 5" key="1">
    <citation type="journal article" date="2010" name="Plant Cell">
        <title>The Chlorella variabilis NC64A genome reveals adaptation to photosymbiosis, coevolution with viruses, and cryptic sex.</title>
        <authorList>
            <person name="Blanc G."/>
            <person name="Duncan G."/>
            <person name="Agarkova I."/>
            <person name="Borodovsky M."/>
            <person name="Gurnon J."/>
            <person name="Kuo A."/>
            <person name="Lindquist E."/>
            <person name="Lucas S."/>
            <person name="Pangilinan J."/>
            <person name="Polle J."/>
            <person name="Salamov A."/>
            <person name="Terry A."/>
            <person name="Yamada T."/>
            <person name="Dunigan D.D."/>
            <person name="Grigoriev I.V."/>
            <person name="Claverie J.M."/>
            <person name="Van Etten J.L."/>
        </authorList>
    </citation>
    <scope>NUCLEOTIDE SEQUENCE [LARGE SCALE GENOMIC DNA]</scope>
    <source>
        <strain evidence="4 5">NC64A</strain>
    </source>
</reference>
<dbReference type="OrthoDB" id="2959108at2759"/>
<dbReference type="SMART" id="SM00485">
    <property type="entry name" value="XPGN"/>
    <property type="match status" value="1"/>
</dbReference>
<dbReference type="GeneID" id="17356544"/>
<sequence>MGVTALWQLLGAEQVVEHYRGASADELAHIVQAVDGAAVAVDLSPWLMQADQQQALLPHFSKEERCMKVAFERAVQWLRHGCLPVIVVEGRPPQEKRAAQQARFASRNGYAGGGSQQGASQFQRLGQTLGMMLEELGLPVFYAPGEAEAVCAALSAAGCCDACATPDGDALLYGAESLLHTVKLQTGQPRECELRRVGMAAVRRRLGLRRGGTKALGVLAMLSGSDYDLEGAQGVGSKGGLAVARYLLRGGAAAGQGEPQEDDSEVLERLAELVQRPPRHDLLALTKCTGCQSCGHEASASGRRPTLGCFSPGSGRAGKIKRHTGKNPCRCCTPAEDGGCQDAPCGPCRCAFHRQETERRVERILERVRRKPSFLAEAQAAVGVFERQAREAAAYVEQRLGELGGAPGRKLHWLHRPRVRAVFDYIDARRRQMVWDLPAVRSKLLPVLLEWDLQQEGRGEGEHGPAEGVEFRAVEVQKVHGLKSKIDELTGAHWRYVLRWERVDSDVEGLGELQVQAKKPRAKPGAAGWGAGEYEGDEEAVLSQAASQSASQPAGASPGWMSQPETMSVREFDLRWLKEQPAEHRAVRITAVQRYLPRLEWLFQQRLAGGGASGSGSGSGGKKKQAAAAPAGAPRGNGSGGKKAAAGGGGGGVRKPRADSKAAAARQLLIDYDSGGEEQGQRYGPQYRPKPQLDGDLTRYLVQRRPGQQPAAAPGAPAAAGSRAASKASKPGAGAAVAAAAGGGRDGYGLAGISASEQQQQQRYAQHLPATADGVRALLSKVMDGGSQPAGKTQQQRRERHPPPVQRGSPEKKQRSPRGAVAAGASADPHPASTTAAAAAAAAAEGVGASPGAAASPGGSDFEYVDLVTPPRTNLGRLSPPLQPAADAAWPTGLRCGAAGGKAAVRERRQARVAVISGSPIDLTLDSDTE</sequence>
<evidence type="ECO:0000259" key="3">
    <source>
        <dbReference type="SMART" id="SM00485"/>
    </source>
</evidence>
<evidence type="ECO:0000259" key="2">
    <source>
        <dbReference type="SMART" id="SM00484"/>
    </source>
</evidence>
<evidence type="ECO:0008006" key="6">
    <source>
        <dbReference type="Google" id="ProtNLM"/>
    </source>
</evidence>
<dbReference type="AlphaFoldDB" id="E1ZAZ3"/>
<dbReference type="RefSeq" id="XP_005849037.1">
    <property type="nucleotide sequence ID" value="XM_005848975.1"/>
</dbReference>
<feature type="domain" description="XPG N-terminal" evidence="3">
    <location>
        <begin position="1"/>
        <end position="110"/>
    </location>
</feature>
<dbReference type="EMBL" id="GL433840">
    <property type="protein sequence ID" value="EFN56935.1"/>
    <property type="molecule type" value="Genomic_DNA"/>
</dbReference>
<dbReference type="CDD" id="cd09869">
    <property type="entry name" value="PIN_GEN1"/>
    <property type="match status" value="1"/>
</dbReference>
<dbReference type="STRING" id="554065.E1ZAZ3"/>
<dbReference type="SUPFAM" id="SSF88723">
    <property type="entry name" value="PIN domain-like"/>
    <property type="match status" value="1"/>
</dbReference>
<keyword evidence="5" id="KW-1185">Reference proteome</keyword>
<dbReference type="SMART" id="SM00484">
    <property type="entry name" value="XPGI"/>
    <property type="match status" value="1"/>
</dbReference>